<evidence type="ECO:0000313" key="2">
    <source>
        <dbReference type="EMBL" id="AYR01931.1"/>
    </source>
</evidence>
<dbReference type="RefSeq" id="YP_009816116.1">
    <property type="nucleotide sequence ID" value="NC_048102.1"/>
</dbReference>
<evidence type="ECO:0000313" key="3">
    <source>
        <dbReference type="Proteomes" id="UP000281181"/>
    </source>
</evidence>
<proteinExistence type="predicted"/>
<sequence>MPMAPIAIVDTSTASEVVMLALQTVAFVSIGCVAFIGMIYGELLLLQKV</sequence>
<name>A0A3G3M689_9CAUD</name>
<protein>
    <submittedName>
        <fullName evidence="2">Uncharacterized protein</fullName>
    </submittedName>
</protein>
<dbReference type="Proteomes" id="UP000281181">
    <property type="component" value="Segment"/>
</dbReference>
<keyword evidence="3" id="KW-1185">Reference proteome</keyword>
<accession>A0A3G3M689</accession>
<dbReference type="GeneID" id="55007350"/>
<evidence type="ECO:0000256" key="1">
    <source>
        <dbReference type="SAM" id="Phobius"/>
    </source>
</evidence>
<keyword evidence="1" id="KW-0812">Transmembrane</keyword>
<dbReference type="KEGG" id="vg:55007350"/>
<feature type="transmembrane region" description="Helical" evidence="1">
    <location>
        <begin position="20"/>
        <end position="46"/>
    </location>
</feature>
<organism evidence="2 3">
    <name type="scientific">Synechococcus phage S-P4</name>
    <dbReference type="NCBI Taxonomy" id="2484640"/>
    <lineage>
        <taxon>Viruses</taxon>
        <taxon>Duplodnaviria</taxon>
        <taxon>Heunggongvirae</taxon>
        <taxon>Uroviricota</taxon>
        <taxon>Caudoviricetes</taxon>
        <taxon>Pantevenvirales</taxon>
        <taxon>Kyanoviridae</taxon>
        <taxon>Leucotheavirus</taxon>
        <taxon>Leucotheavirus sp4</taxon>
    </lineage>
</organism>
<keyword evidence="1" id="KW-1133">Transmembrane helix</keyword>
<reference evidence="2 3" key="1">
    <citation type="submission" date="2018-09" db="EMBL/GenBank/DDBJ databases">
        <authorList>
            <person name="You S."/>
        </authorList>
    </citation>
    <scope>NUCLEOTIDE SEQUENCE [LARGE SCALE GENOMIC DNA]</scope>
</reference>
<keyword evidence="1" id="KW-0472">Membrane</keyword>
<dbReference type="EMBL" id="MH920639">
    <property type="protein sequence ID" value="AYR01931.1"/>
    <property type="molecule type" value="Genomic_DNA"/>
</dbReference>